<evidence type="ECO:0000313" key="4">
    <source>
        <dbReference type="WBParaSite" id="maker-unitig_36073-snap-gene-0.1-mRNA-1"/>
    </source>
</evidence>
<feature type="region of interest" description="Disordered" evidence="1">
    <location>
        <begin position="1"/>
        <end position="30"/>
    </location>
</feature>
<dbReference type="GO" id="GO:0005783">
    <property type="term" value="C:endoplasmic reticulum"/>
    <property type="evidence" value="ECO:0007669"/>
    <property type="project" value="InterPro"/>
</dbReference>
<dbReference type="PANTHER" id="PTHR12680:SF6">
    <property type="entry name" value="PROTEIN PHTF"/>
    <property type="match status" value="1"/>
</dbReference>
<feature type="transmembrane region" description="Helical" evidence="2">
    <location>
        <begin position="132"/>
        <end position="151"/>
    </location>
</feature>
<name>A0A1I8FIF1_9PLAT</name>
<organism evidence="3 4">
    <name type="scientific">Macrostomum lignano</name>
    <dbReference type="NCBI Taxonomy" id="282301"/>
    <lineage>
        <taxon>Eukaryota</taxon>
        <taxon>Metazoa</taxon>
        <taxon>Spiralia</taxon>
        <taxon>Lophotrochozoa</taxon>
        <taxon>Platyhelminthes</taxon>
        <taxon>Rhabditophora</taxon>
        <taxon>Macrostomorpha</taxon>
        <taxon>Macrostomida</taxon>
        <taxon>Macrostomidae</taxon>
        <taxon>Macrostomum</taxon>
    </lineage>
</organism>
<dbReference type="Proteomes" id="UP000095280">
    <property type="component" value="Unplaced"/>
</dbReference>
<protein>
    <submittedName>
        <fullName evidence="4">Neur_chan_memb domain-containing protein</fullName>
    </submittedName>
</protein>
<proteinExistence type="predicted"/>
<keyword evidence="2" id="KW-1133">Transmembrane helix</keyword>
<evidence type="ECO:0000313" key="3">
    <source>
        <dbReference type="Proteomes" id="UP000095280"/>
    </source>
</evidence>
<dbReference type="WBParaSite" id="maker-unitig_36073-snap-gene-0.1-mRNA-1">
    <property type="protein sequence ID" value="maker-unitig_36073-snap-gene-0.1-mRNA-1"/>
    <property type="gene ID" value="maker-unitig_36073-snap-gene-0.1"/>
</dbReference>
<reference evidence="4" key="1">
    <citation type="submission" date="2016-11" db="UniProtKB">
        <authorList>
            <consortium name="WormBaseParasite"/>
        </authorList>
    </citation>
    <scope>IDENTIFICATION</scope>
</reference>
<keyword evidence="2" id="KW-0472">Membrane</keyword>
<dbReference type="PANTHER" id="PTHR12680">
    <property type="entry name" value="PUTATIVE HOMEODOMAIN TRANSCRIPTION FACTOR PHTF"/>
    <property type="match status" value="1"/>
</dbReference>
<dbReference type="AlphaFoldDB" id="A0A1I8FIF1"/>
<keyword evidence="2" id="KW-0812">Transmembrane</keyword>
<sequence>SQVSETEVERVNSGDVNSEATSDEASPAPANDKVSCFVWGSGDQRLQYAKHFCYLTSSRRARKYDLPHFRLNKARNIKVWLSLRSYLRKRGPQRSTNSVIASVFYTFIAICCLMCIQLLQAPRQFLQQMGNWDLLVLTAGLSIFLLQFITLGTKINKKFPQPVSAYHGA</sequence>
<accession>A0A1I8FIF1</accession>
<dbReference type="InterPro" id="IPR039775">
    <property type="entry name" value="PHTF1/2"/>
</dbReference>
<feature type="transmembrane region" description="Helical" evidence="2">
    <location>
        <begin position="98"/>
        <end position="120"/>
    </location>
</feature>
<keyword evidence="3" id="KW-1185">Reference proteome</keyword>
<evidence type="ECO:0000256" key="2">
    <source>
        <dbReference type="SAM" id="Phobius"/>
    </source>
</evidence>
<evidence type="ECO:0000256" key="1">
    <source>
        <dbReference type="SAM" id="MobiDB-lite"/>
    </source>
</evidence>
<feature type="compositionally biased region" description="Polar residues" evidence="1">
    <location>
        <begin position="14"/>
        <end position="24"/>
    </location>
</feature>